<feature type="coiled-coil region" evidence="3">
    <location>
        <begin position="259"/>
        <end position="286"/>
    </location>
</feature>
<dbReference type="PROSITE" id="PS50994">
    <property type="entry name" value="INTEGRASE"/>
    <property type="match status" value="1"/>
</dbReference>
<dbReference type="Pfam" id="PF07727">
    <property type="entry name" value="RVT_2"/>
    <property type="match status" value="1"/>
</dbReference>
<organism evidence="5">
    <name type="scientific">Tanacetum cinerariifolium</name>
    <name type="common">Dalmatian daisy</name>
    <name type="synonym">Chrysanthemum cinerariifolium</name>
    <dbReference type="NCBI Taxonomy" id="118510"/>
    <lineage>
        <taxon>Eukaryota</taxon>
        <taxon>Viridiplantae</taxon>
        <taxon>Streptophyta</taxon>
        <taxon>Embryophyta</taxon>
        <taxon>Tracheophyta</taxon>
        <taxon>Spermatophyta</taxon>
        <taxon>Magnoliopsida</taxon>
        <taxon>eudicotyledons</taxon>
        <taxon>Gunneridae</taxon>
        <taxon>Pentapetalae</taxon>
        <taxon>asterids</taxon>
        <taxon>campanulids</taxon>
        <taxon>Asterales</taxon>
        <taxon>Asteraceae</taxon>
        <taxon>Asteroideae</taxon>
        <taxon>Anthemideae</taxon>
        <taxon>Anthemidinae</taxon>
        <taxon>Tanacetum</taxon>
    </lineage>
</organism>
<dbReference type="InterPro" id="IPR012337">
    <property type="entry name" value="RNaseH-like_sf"/>
</dbReference>
<reference evidence="5" key="1">
    <citation type="journal article" date="2019" name="Sci. Rep.">
        <title>Draft genome of Tanacetum cinerariifolium, the natural source of mosquito coil.</title>
        <authorList>
            <person name="Yamashiro T."/>
            <person name="Shiraishi A."/>
            <person name="Satake H."/>
            <person name="Nakayama K."/>
        </authorList>
    </citation>
    <scope>NUCLEOTIDE SEQUENCE</scope>
</reference>
<sequence>MQRTTNPLPRLGEESEVIDIKSTYKERIKKLEGRVDKLEEENRVLRELHSVYSKVDIVAPVVKNEKSFKHGRIIADIDEDVEINLEEAQTNPYRMDLEHPEKVLSMQDVDDEDPVEVEEVLEVVTAAKLITEVVTTTGATTTVEATKVSVLRRRRDVVIQDPEETTSIVVVHSEVQSKDKGKELNADINWNVVIEEVKRSERFNDAVMKYQTLKRNPLTEAQARKNMIIYLKNMEVNEEVTIPEKEVEVKGHKREGKSLEKEITKKQKMDEEAEELNSHLQIVSNDDDDVYIEATPLASKIPIVDYKIHLKRNKPYFKIIRADGNHMLFLSFSILLKNFDREDLESLWKLVIERFKKTKPKNYTDENLLKTLKTMFEQPDVEASVWIDQKTYPLTHFTLEQMLNNVRLEVKEEGEMSLELLRDSQRPKHSGVIWKKKGSSNTSSVDLSSISHSKLNKYVKRYSRKNLLSCNNFYLGETSGAYVCNDAMNVSCNSRLYDSFDENNLFIFDDESVRNSQVSKMPFRKKPNASLNVPSRSKLNKSLPRITHKWLPKFQPTPQQNGVVERRNRTLVEAARTMLTCANLPLFLWAEAIVTACFRQNCLIIHKCLDKTPYELMNKRKTNIKFFHVFGCRRYLLNDYDDVGKLKAKGDIGVFVGYLKESAAFRIYNKRTRIFSSSLNDDVYQSLEEVTVPSSNTQSVSNNMVPNVDEASTSHNMFNECLEDAYFDASTSFHDPSNPANVAEALRDADWVSAMQEELDQFARLKVWRLVPRTEVGYSQQEGINYDETFAPVTRIKAIRLLLAYAAHKDFTVFQMM</sequence>
<accession>A0A699I494</accession>
<keyword evidence="3" id="KW-0175">Coiled coil</keyword>
<evidence type="ECO:0000313" key="5">
    <source>
        <dbReference type="EMBL" id="GEZ10446.1"/>
    </source>
</evidence>
<dbReference type="InterPro" id="IPR013103">
    <property type="entry name" value="RVT_2"/>
</dbReference>
<evidence type="ECO:0000256" key="1">
    <source>
        <dbReference type="ARBA" id="ARBA00022723"/>
    </source>
</evidence>
<dbReference type="InterPro" id="IPR036397">
    <property type="entry name" value="RNaseH_sf"/>
</dbReference>
<dbReference type="InterPro" id="IPR039537">
    <property type="entry name" value="Retrotran_Ty1/copia-like"/>
</dbReference>
<dbReference type="AlphaFoldDB" id="A0A699I494"/>
<dbReference type="Gene3D" id="3.30.420.10">
    <property type="entry name" value="Ribonuclease H-like superfamily/Ribonuclease H"/>
    <property type="match status" value="1"/>
</dbReference>
<name>A0A699I494_TANCI</name>
<keyword evidence="2" id="KW-0378">Hydrolase</keyword>
<evidence type="ECO:0000259" key="4">
    <source>
        <dbReference type="PROSITE" id="PS50994"/>
    </source>
</evidence>
<proteinExistence type="predicted"/>
<feature type="domain" description="Integrase catalytic" evidence="4">
    <location>
        <begin position="558"/>
        <end position="621"/>
    </location>
</feature>
<dbReference type="EMBL" id="BKCJ010241249">
    <property type="protein sequence ID" value="GEZ10446.1"/>
    <property type="molecule type" value="Genomic_DNA"/>
</dbReference>
<evidence type="ECO:0000256" key="3">
    <source>
        <dbReference type="SAM" id="Coils"/>
    </source>
</evidence>
<dbReference type="InterPro" id="IPR001584">
    <property type="entry name" value="Integrase_cat-core"/>
</dbReference>
<gene>
    <name evidence="5" type="ORF">Tci_482419</name>
</gene>
<protein>
    <submittedName>
        <fullName evidence="5">Retrovirus-related Pol polyprotein from transposon TNT 1-94</fullName>
    </submittedName>
</protein>
<dbReference type="GO" id="GO:0015074">
    <property type="term" value="P:DNA integration"/>
    <property type="evidence" value="ECO:0007669"/>
    <property type="project" value="InterPro"/>
</dbReference>
<dbReference type="GO" id="GO:0046872">
    <property type="term" value="F:metal ion binding"/>
    <property type="evidence" value="ECO:0007669"/>
    <property type="project" value="UniProtKB-KW"/>
</dbReference>
<dbReference type="GO" id="GO:0016787">
    <property type="term" value="F:hydrolase activity"/>
    <property type="evidence" value="ECO:0007669"/>
    <property type="project" value="UniProtKB-KW"/>
</dbReference>
<dbReference type="PANTHER" id="PTHR42648">
    <property type="entry name" value="TRANSPOSASE, PUTATIVE-RELATED"/>
    <property type="match status" value="1"/>
</dbReference>
<dbReference type="SUPFAM" id="SSF53098">
    <property type="entry name" value="Ribonuclease H-like"/>
    <property type="match status" value="1"/>
</dbReference>
<dbReference type="GO" id="GO:0003676">
    <property type="term" value="F:nucleic acid binding"/>
    <property type="evidence" value="ECO:0007669"/>
    <property type="project" value="InterPro"/>
</dbReference>
<keyword evidence="1" id="KW-0479">Metal-binding</keyword>
<dbReference type="PANTHER" id="PTHR42648:SF18">
    <property type="entry name" value="RETROTRANSPOSON, UNCLASSIFIED-LIKE PROTEIN"/>
    <property type="match status" value="1"/>
</dbReference>
<feature type="coiled-coil region" evidence="3">
    <location>
        <begin position="21"/>
        <end position="48"/>
    </location>
</feature>
<evidence type="ECO:0000256" key="2">
    <source>
        <dbReference type="ARBA" id="ARBA00022801"/>
    </source>
</evidence>
<comment type="caution">
    <text evidence="5">The sequence shown here is derived from an EMBL/GenBank/DDBJ whole genome shotgun (WGS) entry which is preliminary data.</text>
</comment>